<organism evidence="9 10">
    <name type="scientific">Thermincola ferriacetica</name>
    <dbReference type="NCBI Taxonomy" id="281456"/>
    <lineage>
        <taxon>Bacteria</taxon>
        <taxon>Bacillati</taxon>
        <taxon>Bacillota</taxon>
        <taxon>Clostridia</taxon>
        <taxon>Eubacteriales</taxon>
        <taxon>Thermincolaceae</taxon>
        <taxon>Thermincola</taxon>
    </lineage>
</organism>
<evidence type="ECO:0000313" key="9">
    <source>
        <dbReference type="EMBL" id="KNZ71071.1"/>
    </source>
</evidence>
<feature type="transmembrane region" description="Helical" evidence="7">
    <location>
        <begin position="38"/>
        <end position="56"/>
    </location>
</feature>
<keyword evidence="10" id="KW-1185">Reference proteome</keyword>
<feature type="transmembrane region" description="Helical" evidence="7">
    <location>
        <begin position="97"/>
        <end position="116"/>
    </location>
</feature>
<feature type="transmembrane region" description="Helical" evidence="7">
    <location>
        <begin position="68"/>
        <end position="85"/>
    </location>
</feature>
<dbReference type="InterPro" id="IPR037185">
    <property type="entry name" value="EmrE-like"/>
</dbReference>
<keyword evidence="5 7" id="KW-1133">Transmembrane helix</keyword>
<evidence type="ECO:0000256" key="3">
    <source>
        <dbReference type="ARBA" id="ARBA00022475"/>
    </source>
</evidence>
<evidence type="ECO:0000256" key="1">
    <source>
        <dbReference type="ARBA" id="ARBA00004651"/>
    </source>
</evidence>
<comment type="subcellular location">
    <subcellularLocation>
        <location evidence="1">Cell membrane</location>
        <topology evidence="1">Multi-pass membrane protein</topology>
    </subcellularLocation>
</comment>
<dbReference type="PANTHER" id="PTHR32322:SF18">
    <property type="entry name" value="S-ADENOSYLMETHIONINE_S-ADENOSYLHOMOCYSTEINE TRANSPORTER"/>
    <property type="match status" value="1"/>
</dbReference>
<evidence type="ECO:0000313" key="10">
    <source>
        <dbReference type="Proteomes" id="UP000037175"/>
    </source>
</evidence>
<feature type="transmembrane region" description="Helical" evidence="7">
    <location>
        <begin position="7"/>
        <end position="26"/>
    </location>
</feature>
<feature type="transmembrane region" description="Helical" evidence="7">
    <location>
        <begin position="271"/>
        <end position="293"/>
    </location>
</feature>
<dbReference type="SUPFAM" id="SSF103481">
    <property type="entry name" value="Multidrug resistance efflux transporter EmrE"/>
    <property type="match status" value="2"/>
</dbReference>
<feature type="transmembrane region" description="Helical" evidence="7">
    <location>
        <begin position="152"/>
        <end position="171"/>
    </location>
</feature>
<feature type="transmembrane region" description="Helical" evidence="7">
    <location>
        <begin position="248"/>
        <end position="265"/>
    </location>
</feature>
<keyword evidence="6 7" id="KW-0472">Membrane</keyword>
<dbReference type="Pfam" id="PF00892">
    <property type="entry name" value="EamA"/>
    <property type="match status" value="2"/>
</dbReference>
<comment type="caution">
    <text evidence="9">The sequence shown here is derived from an EMBL/GenBank/DDBJ whole genome shotgun (WGS) entry which is preliminary data.</text>
</comment>
<feature type="transmembrane region" description="Helical" evidence="7">
    <location>
        <begin position="123"/>
        <end position="140"/>
    </location>
</feature>
<dbReference type="InterPro" id="IPR000620">
    <property type="entry name" value="EamA_dom"/>
</dbReference>
<accession>A0A0L6W6I2</accession>
<proteinExistence type="inferred from homology"/>
<name>A0A0L6W6I2_9FIRM</name>
<dbReference type="RefSeq" id="WP_052216440.1">
    <property type="nucleotide sequence ID" value="NZ_LGTE01000001.1"/>
</dbReference>
<dbReference type="AlphaFoldDB" id="A0A0L6W6I2"/>
<evidence type="ECO:0000256" key="5">
    <source>
        <dbReference type="ARBA" id="ARBA00022989"/>
    </source>
</evidence>
<dbReference type="EMBL" id="LGTE01000001">
    <property type="protein sequence ID" value="KNZ71071.1"/>
    <property type="molecule type" value="Genomic_DNA"/>
</dbReference>
<dbReference type="Proteomes" id="UP000037175">
    <property type="component" value="Unassembled WGS sequence"/>
</dbReference>
<feature type="domain" description="EamA" evidence="8">
    <location>
        <begin position="11"/>
        <end position="140"/>
    </location>
</feature>
<keyword evidence="3" id="KW-1003">Cell membrane</keyword>
<comment type="similarity">
    <text evidence="2">Belongs to the EamA transporter family.</text>
</comment>
<feature type="transmembrane region" description="Helical" evidence="7">
    <location>
        <begin position="183"/>
        <end position="203"/>
    </location>
</feature>
<evidence type="ECO:0000256" key="7">
    <source>
        <dbReference type="SAM" id="Phobius"/>
    </source>
</evidence>
<gene>
    <name evidence="9" type="ORF">Tfer_0146</name>
</gene>
<evidence type="ECO:0000259" key="8">
    <source>
        <dbReference type="Pfam" id="PF00892"/>
    </source>
</evidence>
<feature type="transmembrane region" description="Helical" evidence="7">
    <location>
        <begin position="215"/>
        <end position="236"/>
    </location>
</feature>
<keyword evidence="4 7" id="KW-0812">Transmembrane</keyword>
<evidence type="ECO:0000256" key="2">
    <source>
        <dbReference type="ARBA" id="ARBA00007362"/>
    </source>
</evidence>
<evidence type="ECO:0000256" key="6">
    <source>
        <dbReference type="ARBA" id="ARBA00023136"/>
    </source>
</evidence>
<dbReference type="PANTHER" id="PTHR32322">
    <property type="entry name" value="INNER MEMBRANE TRANSPORTER"/>
    <property type="match status" value="1"/>
</dbReference>
<dbReference type="GO" id="GO:0005886">
    <property type="term" value="C:plasma membrane"/>
    <property type="evidence" value="ECO:0007669"/>
    <property type="project" value="UniProtKB-SubCell"/>
</dbReference>
<reference evidence="10" key="1">
    <citation type="submission" date="2015-07" db="EMBL/GenBank/DDBJ databases">
        <title>Complete Genome of Thermincola ferriacetica strain Z-0001T.</title>
        <authorList>
            <person name="Lusk B."/>
            <person name="Badalamenti J.P."/>
            <person name="Parameswaran P."/>
            <person name="Bond D.R."/>
            <person name="Torres C.I."/>
        </authorList>
    </citation>
    <scope>NUCLEOTIDE SEQUENCE [LARGE SCALE GENOMIC DNA]</scope>
    <source>
        <strain evidence="10">Z-0001</strain>
    </source>
</reference>
<dbReference type="InterPro" id="IPR050638">
    <property type="entry name" value="AA-Vitamin_Transporters"/>
</dbReference>
<sequence length="314" mass="34750">MTKKRFWPFAAITLVMIFWGLSFLSIKVSVAALGPMSLALSRFAIASLLLFTFLKIREPGTRLERKDTLLMAVSGIIGITVYFFFENNGVKLTAASTASIIIGTIPLLTILADFIFCGNRVTWSKGFGVAMSVIGVYLIVKESGDLSFASRHFIGNLMMFGAAFSWVFYSLLTRPLGQRYSRLAVTTYQTLFGTAAIVPFALFETNEWDALNWVVVGNVLFLGFFCSALGYYFYVYAMGELGVDISSLFINLIPVVTVVSSYFILGEKITSTQMIGGGIIVLAVYFADLSNWLKKDDRRKQTGQKTNPIENVKA</sequence>
<protein>
    <recommendedName>
        <fullName evidence="8">EamA domain-containing protein</fullName>
    </recommendedName>
</protein>
<feature type="domain" description="EamA" evidence="8">
    <location>
        <begin position="154"/>
        <end position="286"/>
    </location>
</feature>
<evidence type="ECO:0000256" key="4">
    <source>
        <dbReference type="ARBA" id="ARBA00022692"/>
    </source>
</evidence>